<dbReference type="EMBL" id="JH767148">
    <property type="protein sequence ID" value="EQC36245.1"/>
    <property type="molecule type" value="Genomic_DNA"/>
</dbReference>
<dbReference type="SMART" id="SM00155">
    <property type="entry name" value="PLDc"/>
    <property type="match status" value="2"/>
</dbReference>
<dbReference type="PANTHER" id="PTHR10185">
    <property type="entry name" value="PHOSPHOLIPASE D - RELATED"/>
    <property type="match status" value="1"/>
</dbReference>
<evidence type="ECO:0000313" key="4">
    <source>
        <dbReference type="Proteomes" id="UP000030762"/>
    </source>
</evidence>
<name>T0QQQ8_SAPDV</name>
<gene>
    <name evidence="3" type="ORF">SDRG_06352</name>
</gene>
<dbReference type="OMA" id="WTHFIPN"/>
<dbReference type="InterPro" id="IPR032803">
    <property type="entry name" value="PLDc_3"/>
</dbReference>
<dbReference type="Proteomes" id="UP000030762">
    <property type="component" value="Unassembled WGS sequence"/>
</dbReference>
<dbReference type="STRING" id="1156394.T0QQQ8"/>
<evidence type="ECO:0000313" key="3">
    <source>
        <dbReference type="EMBL" id="EQC36245.1"/>
    </source>
</evidence>
<dbReference type="VEuPathDB" id="FungiDB:SDRG_06352"/>
<organism evidence="3 4">
    <name type="scientific">Saprolegnia diclina (strain VS20)</name>
    <dbReference type="NCBI Taxonomy" id="1156394"/>
    <lineage>
        <taxon>Eukaryota</taxon>
        <taxon>Sar</taxon>
        <taxon>Stramenopiles</taxon>
        <taxon>Oomycota</taxon>
        <taxon>Saprolegniomycetes</taxon>
        <taxon>Saprolegniales</taxon>
        <taxon>Saprolegniaceae</taxon>
        <taxon>Saprolegnia</taxon>
    </lineage>
</organism>
<dbReference type="Pfam" id="PF13918">
    <property type="entry name" value="PLDc_3"/>
    <property type="match status" value="1"/>
</dbReference>
<dbReference type="Gene3D" id="3.30.870.10">
    <property type="entry name" value="Endonuclease Chain A"/>
    <property type="match status" value="2"/>
</dbReference>
<sequence length="485" mass="53047">MRVARSAAVSLVAVVAAVADAVVWSTGRFPLPAPLLPQASPARIGIVETLPIGRFDLAPLPGSKSTADGLAALFDAATETIDILAMYWNLEGVDDHKIYSDDELQAFGARHGHAVFAALRHAVERNVSVRVVGSKSDQFQPTEIESFVTNIRLWDAAHWYGGGIMHQKMVLVDKQHAYLGSANMDWKSLAQVMEVGVVLEAAPAIVDDMQRLFELWWAWSDPALAARYTPIDVFSDKFQVTLRMPPWANDVPEASRVPSPFTDASMSSIFNKVHNLHSVLNNKPSGVFLSASPDSATSGARTRDEDALVYTLQSATTSVSLSVMDFLPFAMYPITTHASGSIYWPALTDAILSVVLARNVTVRLLVSHWAHSRPVMVTALQQLQAQADLHHKRGLGRVEIRLFEVPGWNETVPAPGRFPPFTRVNHAKFIVSDTRVNIGTSNMEWGYFHNTAGASFNTNHPDAIAAVQAIFDRNWASAYACPLAS</sequence>
<dbReference type="InterPro" id="IPR025202">
    <property type="entry name" value="PLD-like_dom"/>
</dbReference>
<feature type="domain" description="PLD phosphodiesterase" evidence="2">
    <location>
        <begin position="421"/>
        <end position="447"/>
    </location>
</feature>
<dbReference type="AlphaFoldDB" id="T0QQQ8"/>
<evidence type="ECO:0000256" key="1">
    <source>
        <dbReference type="ARBA" id="ARBA00008664"/>
    </source>
</evidence>
<dbReference type="PANTHER" id="PTHR10185:SF17">
    <property type="entry name" value="GM01519P-RELATED"/>
    <property type="match status" value="1"/>
</dbReference>
<keyword evidence="4" id="KW-1185">Reference proteome</keyword>
<protein>
    <recommendedName>
        <fullName evidence="2">PLD phosphodiesterase domain-containing protein</fullName>
    </recommendedName>
</protein>
<dbReference type="InParanoid" id="T0QQQ8"/>
<dbReference type="InterPro" id="IPR001736">
    <property type="entry name" value="PLipase_D/transphosphatidylase"/>
</dbReference>
<dbReference type="CDD" id="cd09107">
    <property type="entry name" value="PLDc_vPLD3_4_5_like_2"/>
    <property type="match status" value="1"/>
</dbReference>
<dbReference type="InterPro" id="IPR050874">
    <property type="entry name" value="Diverse_PLD-related"/>
</dbReference>
<accession>T0QQQ8</accession>
<feature type="domain" description="PLD phosphodiesterase" evidence="2">
    <location>
        <begin position="161"/>
        <end position="188"/>
    </location>
</feature>
<dbReference type="Pfam" id="PF13091">
    <property type="entry name" value="PLDc_2"/>
    <property type="match status" value="1"/>
</dbReference>
<dbReference type="PROSITE" id="PS50035">
    <property type="entry name" value="PLD"/>
    <property type="match status" value="2"/>
</dbReference>
<dbReference type="RefSeq" id="XP_008610351.1">
    <property type="nucleotide sequence ID" value="XM_008612129.1"/>
</dbReference>
<dbReference type="GeneID" id="19947079"/>
<dbReference type="SUPFAM" id="SSF56024">
    <property type="entry name" value="Phospholipase D/nuclease"/>
    <property type="match status" value="2"/>
</dbReference>
<proteinExistence type="inferred from homology"/>
<comment type="similarity">
    <text evidence="1">Belongs to the phospholipase D family.</text>
</comment>
<dbReference type="GO" id="GO:0003824">
    <property type="term" value="F:catalytic activity"/>
    <property type="evidence" value="ECO:0007669"/>
    <property type="project" value="InterPro"/>
</dbReference>
<dbReference type="OrthoDB" id="1923775at2759"/>
<dbReference type="eggNOG" id="KOG3603">
    <property type="taxonomic scope" value="Eukaryota"/>
</dbReference>
<reference evidence="3 4" key="1">
    <citation type="submission" date="2012-04" db="EMBL/GenBank/DDBJ databases">
        <title>The Genome Sequence of Saprolegnia declina VS20.</title>
        <authorList>
            <consortium name="The Broad Institute Genome Sequencing Platform"/>
            <person name="Russ C."/>
            <person name="Nusbaum C."/>
            <person name="Tyler B."/>
            <person name="van West P."/>
            <person name="Dieguez-Uribeondo J."/>
            <person name="de Bruijn I."/>
            <person name="Tripathy S."/>
            <person name="Jiang R."/>
            <person name="Young S.K."/>
            <person name="Zeng Q."/>
            <person name="Gargeya S."/>
            <person name="Fitzgerald M."/>
            <person name="Haas B."/>
            <person name="Abouelleil A."/>
            <person name="Alvarado L."/>
            <person name="Arachchi H.M."/>
            <person name="Berlin A."/>
            <person name="Chapman S.B."/>
            <person name="Goldberg J."/>
            <person name="Griggs A."/>
            <person name="Gujja S."/>
            <person name="Hansen M."/>
            <person name="Howarth C."/>
            <person name="Imamovic A."/>
            <person name="Larimer J."/>
            <person name="McCowen C."/>
            <person name="Montmayeur A."/>
            <person name="Murphy C."/>
            <person name="Neiman D."/>
            <person name="Pearson M."/>
            <person name="Priest M."/>
            <person name="Roberts A."/>
            <person name="Saif S."/>
            <person name="Shea T."/>
            <person name="Sisk P."/>
            <person name="Sykes S."/>
            <person name="Wortman J."/>
            <person name="Nusbaum C."/>
            <person name="Birren B."/>
        </authorList>
    </citation>
    <scope>NUCLEOTIDE SEQUENCE [LARGE SCALE GENOMIC DNA]</scope>
    <source>
        <strain evidence="3 4">VS20</strain>
    </source>
</reference>
<evidence type="ECO:0000259" key="2">
    <source>
        <dbReference type="PROSITE" id="PS50035"/>
    </source>
</evidence>